<keyword evidence="3" id="KW-1003">Cell membrane</keyword>
<feature type="signal peptide" evidence="7">
    <location>
        <begin position="1"/>
        <end position="22"/>
    </location>
</feature>
<dbReference type="PANTHER" id="PTHR34296">
    <property type="entry name" value="TRANSCRIPTIONAL ACTIVATOR PROTEIN MED"/>
    <property type="match status" value="1"/>
</dbReference>
<evidence type="ECO:0000256" key="6">
    <source>
        <dbReference type="ARBA" id="ARBA00023288"/>
    </source>
</evidence>
<feature type="domain" description="ABC transporter substrate-binding protein PnrA-like" evidence="8">
    <location>
        <begin position="30"/>
        <end position="322"/>
    </location>
</feature>
<reference evidence="10" key="1">
    <citation type="journal article" date="2019" name="Int. J. Syst. Evol. Microbiol.">
        <title>The Global Catalogue of Microorganisms (GCM) 10K type strain sequencing project: providing services to taxonomists for standard genome sequencing and annotation.</title>
        <authorList>
            <consortium name="The Broad Institute Genomics Platform"/>
            <consortium name="The Broad Institute Genome Sequencing Center for Infectious Disease"/>
            <person name="Wu L."/>
            <person name="Ma J."/>
        </authorList>
    </citation>
    <scope>NUCLEOTIDE SEQUENCE [LARGE SCALE GENOMIC DNA]</scope>
    <source>
        <strain evidence="10">CCUG 43117</strain>
    </source>
</reference>
<protein>
    <submittedName>
        <fullName evidence="9">BMP family protein</fullName>
    </submittedName>
</protein>
<gene>
    <name evidence="9" type="ORF">ACFPN9_17500</name>
</gene>
<dbReference type="CDD" id="cd06354">
    <property type="entry name" value="PBP1_PrnA-like"/>
    <property type="match status" value="1"/>
</dbReference>
<dbReference type="Proteomes" id="UP001596060">
    <property type="component" value="Unassembled WGS sequence"/>
</dbReference>
<organism evidence="9 10">
    <name type="scientific">Bosea massiliensis</name>
    <dbReference type="NCBI Taxonomy" id="151419"/>
    <lineage>
        <taxon>Bacteria</taxon>
        <taxon>Pseudomonadati</taxon>
        <taxon>Pseudomonadota</taxon>
        <taxon>Alphaproteobacteria</taxon>
        <taxon>Hyphomicrobiales</taxon>
        <taxon>Boseaceae</taxon>
        <taxon>Bosea</taxon>
    </lineage>
</organism>
<dbReference type="EMBL" id="JBHSLU010000060">
    <property type="protein sequence ID" value="MFC5507035.1"/>
    <property type="molecule type" value="Genomic_DNA"/>
</dbReference>
<evidence type="ECO:0000313" key="10">
    <source>
        <dbReference type="Proteomes" id="UP001596060"/>
    </source>
</evidence>
<dbReference type="InterPro" id="IPR028082">
    <property type="entry name" value="Peripla_BP_I"/>
</dbReference>
<comment type="caution">
    <text evidence="9">The sequence shown here is derived from an EMBL/GenBank/DDBJ whole genome shotgun (WGS) entry which is preliminary data.</text>
</comment>
<comment type="similarity">
    <text evidence="2">Belongs to the BMP lipoprotein family.</text>
</comment>
<keyword evidence="4 7" id="KW-0732">Signal</keyword>
<proteinExistence type="inferred from homology"/>
<evidence type="ECO:0000256" key="4">
    <source>
        <dbReference type="ARBA" id="ARBA00022729"/>
    </source>
</evidence>
<name>A0ABW0P2V9_9HYPH</name>
<accession>A0ABW0P2V9</accession>
<evidence type="ECO:0000256" key="1">
    <source>
        <dbReference type="ARBA" id="ARBA00004193"/>
    </source>
</evidence>
<evidence type="ECO:0000313" key="9">
    <source>
        <dbReference type="EMBL" id="MFC5507035.1"/>
    </source>
</evidence>
<evidence type="ECO:0000256" key="7">
    <source>
        <dbReference type="SAM" id="SignalP"/>
    </source>
</evidence>
<dbReference type="Pfam" id="PF02608">
    <property type="entry name" value="Bmp"/>
    <property type="match status" value="1"/>
</dbReference>
<sequence>MQLKSLALALAGVALSAVVAMAQTPIKPAIVYDKGGKFDKSFNEGVFAGAEKFKTETGVDFRDFEPTNDAQIEQALRRFARDGHSPIIAVGFSQATALQKVAAEFPALKFTIIDMVVDLPNVQSVVFKEHEGSYLVGLLAGMASKSGKVGFVGGMDIPLIRKFACGYVQGVKAAKKDAEIFQNMTGSTPAAWNDPVKGGELAKSQIDRGADVIYHAAGGTGIGVLRAAADAGKLGIGVDSNQNGLQPGKVLTSMLKRVDVAAYSSFKAARDGSWKPGISVLGLKEDGVGWALDDANKALITPEMKAAADKARADIISGAIKVHDYMSDSKCAV</sequence>
<dbReference type="RefSeq" id="WP_067992927.1">
    <property type="nucleotide sequence ID" value="NZ_JBHSLU010000060.1"/>
</dbReference>
<comment type="subcellular location">
    <subcellularLocation>
        <location evidence="1">Cell membrane</location>
        <topology evidence="1">Lipid-anchor</topology>
    </subcellularLocation>
</comment>
<feature type="chain" id="PRO_5046950305" evidence="7">
    <location>
        <begin position="23"/>
        <end position="333"/>
    </location>
</feature>
<evidence type="ECO:0000256" key="5">
    <source>
        <dbReference type="ARBA" id="ARBA00023136"/>
    </source>
</evidence>
<dbReference type="SUPFAM" id="SSF53822">
    <property type="entry name" value="Periplasmic binding protein-like I"/>
    <property type="match status" value="1"/>
</dbReference>
<evidence type="ECO:0000256" key="3">
    <source>
        <dbReference type="ARBA" id="ARBA00022475"/>
    </source>
</evidence>
<evidence type="ECO:0000256" key="2">
    <source>
        <dbReference type="ARBA" id="ARBA00008610"/>
    </source>
</evidence>
<dbReference type="Gene3D" id="3.40.50.2300">
    <property type="match status" value="2"/>
</dbReference>
<dbReference type="InterPro" id="IPR050957">
    <property type="entry name" value="BMP_lipoprotein"/>
</dbReference>
<dbReference type="PANTHER" id="PTHR34296:SF2">
    <property type="entry name" value="ABC TRANSPORTER GUANOSINE-BINDING PROTEIN NUPN"/>
    <property type="match status" value="1"/>
</dbReference>
<keyword evidence="6" id="KW-0449">Lipoprotein</keyword>
<keyword evidence="5" id="KW-0472">Membrane</keyword>
<dbReference type="InterPro" id="IPR003760">
    <property type="entry name" value="PnrA-like"/>
</dbReference>
<keyword evidence="10" id="KW-1185">Reference proteome</keyword>
<evidence type="ECO:0000259" key="8">
    <source>
        <dbReference type="Pfam" id="PF02608"/>
    </source>
</evidence>